<dbReference type="SUPFAM" id="SSF49785">
    <property type="entry name" value="Galactose-binding domain-like"/>
    <property type="match status" value="2"/>
</dbReference>
<dbReference type="PANTHER" id="PTHR43308:SF5">
    <property type="entry name" value="S-LAYER PROTEIN _ PEPTIDOGLYCAN ENDO-BETA-N-ACETYLGLUCOSAMINIDASE"/>
    <property type="match status" value="1"/>
</dbReference>
<keyword evidence="6" id="KW-1185">Reference proteome</keyword>
<proteinExistence type="predicted"/>
<name>A0ABS4J1N1_9BACL</name>
<reference evidence="5 6" key="1">
    <citation type="submission" date="2021-03" db="EMBL/GenBank/DDBJ databases">
        <title>Genomic Encyclopedia of Type Strains, Phase IV (KMG-IV): sequencing the most valuable type-strain genomes for metagenomic binning, comparative biology and taxonomic classification.</title>
        <authorList>
            <person name="Goeker M."/>
        </authorList>
    </citation>
    <scope>NUCLEOTIDE SEQUENCE [LARGE SCALE GENOMIC DNA]</scope>
    <source>
        <strain evidence="5 6">DSM 26048</strain>
    </source>
</reference>
<dbReference type="SMART" id="SM00635">
    <property type="entry name" value="BID_2"/>
    <property type="match status" value="3"/>
</dbReference>
<dbReference type="InterPro" id="IPR012480">
    <property type="entry name" value="Hepar_II_III_C"/>
</dbReference>
<dbReference type="PANTHER" id="PTHR43308">
    <property type="entry name" value="OUTER MEMBRANE PROTEIN ALPHA-RELATED"/>
    <property type="match status" value="1"/>
</dbReference>
<comment type="caution">
    <text evidence="5">The sequence shown here is derived from an EMBL/GenBank/DDBJ whole genome shotgun (WGS) entry which is preliminary data.</text>
</comment>
<dbReference type="PROSITE" id="PS51272">
    <property type="entry name" value="SLH"/>
    <property type="match status" value="3"/>
</dbReference>
<dbReference type="InterPro" id="IPR001119">
    <property type="entry name" value="SLH_dom"/>
</dbReference>
<evidence type="ECO:0000259" key="4">
    <source>
        <dbReference type="PROSITE" id="PS51272"/>
    </source>
</evidence>
<dbReference type="InterPro" id="IPR008964">
    <property type="entry name" value="Invasin/intimin_cell_adhesion"/>
</dbReference>
<dbReference type="InterPro" id="IPR051465">
    <property type="entry name" value="Cell_Envelope_Struct_Comp"/>
</dbReference>
<organism evidence="5 6">
    <name type="scientific">Paenibacillus eucommiae</name>
    <dbReference type="NCBI Taxonomy" id="1355755"/>
    <lineage>
        <taxon>Bacteria</taxon>
        <taxon>Bacillati</taxon>
        <taxon>Bacillota</taxon>
        <taxon>Bacilli</taxon>
        <taxon>Bacillales</taxon>
        <taxon>Paenibacillaceae</taxon>
        <taxon>Paenibacillus</taxon>
    </lineage>
</organism>
<comment type="subcellular location">
    <subcellularLocation>
        <location evidence="1">Cell envelope</location>
    </subcellularLocation>
</comment>
<dbReference type="Pfam" id="PF07940">
    <property type="entry name" value="Hepar_II_III_C"/>
    <property type="match status" value="1"/>
</dbReference>
<evidence type="ECO:0000256" key="2">
    <source>
        <dbReference type="SAM" id="MobiDB-lite"/>
    </source>
</evidence>
<dbReference type="InterPro" id="IPR003343">
    <property type="entry name" value="Big_2"/>
</dbReference>
<sequence length="2189" mass="240663">MIIKLSKKKMLYRVLSSVIIFTMLFSSLTVPAKAADPDPDQIVYDFRKIAFPDETTGFTGQEAQPGWSLVDAHDVPPVLGYQPDYGLNIGSFQVGMSRSFLFDVPETGQYLVKFKALVLNSGGIGELQIDDQPIGTYDFYSATTDYVTKKMRIMTLAKGTHTLKLVVVGRSPGSAEGTGGHRMSASEFTIQKMEEPPMIENLVISSSNPDLYVGSESQLSAYGIGNDGTPIDLGDKEVTYVSENPAVVNVNHQTGSLIAVDAGETIVTASVNNNGSIVSQTLLIKVKSRAGNDPIVYDFRNVGFPDQPFYVQPGWGMVGLPTDIPVLGFDPSNGINIGTTRIGQNRSFHFDVPETGIYLVEFRGQKYSIGGIVELQIDGRPIGTFDSYLPAWSLVTEPIRLLKLDKGQHTLTLQVVGKHEDAPDDPAYRISPSEFVLAMVDASPALSDVSLFIEDSELYVGSTSQLKVSGTTENGIPSDVFDTQVSYGSDNTGVVIVDALSGKLKAAGVGSTLVTVSVENKGQTLTSKLPVEVRAVENEKTRSTYYTQQKVDTARDNISKYEWAESMKNDVVIKANRYVDQGLDFFWNLVTPQSLPRSYEVNESLGSPLSGKEIDKYGSYAYTYDPINDPWKIVDPTDGKRYPTNDFGAFYRSGLNEHGVFDRSKADRSLLYNEEYPDPNHPLHMWGVDDGLGWVDSAGNRYTFIAYYVHWAIWGYSGKSTIQDALRSLRDAYLYTGDVKYSRAGTVLLDRIADIYPSLDVSTYSSSTYLNSHGGTNLGKAVGSIWETFIVKDFLYAYDAFFPAMEDPELIAYLSGKSDEYELGPLKYTASGIRKNIEEGIVKQIYPAIKAAQIHGNNGMHQSALALAAVVYDKLPETQQWLDFVFQSGDFMSGPYRVTGGNVGATLINDLDRDGHGNEASPGYNRLWLNYFLEAADILNGYDLYATADLYQNPKFRKMFHALYPLTLSERYSPQIGDSGSTGNPGLYLEKAQMVRAFSQYGDPIFAQMAHFLNNNSTIGIRSDIFTPDPAKIAADIQSVIDEQGSLNLSSVNLTGYGFTALRDGSHPLESYGLLYPFVLMPVFSQTASTAILDLNGALEFQAKGQGDSIDFTFDVTEKKEYEIGIKPFRSIFNGGYGIYQVSIDGQNVAEIDFYGTLSGYEALITKELDVGTHHISFQSVGKHPDSSGYKMGLFEAVLLDQQEQIRRDQGSDLSTLRDLWMYYGRNNSHGHRDTLNIGLHAYGLDLSPDLGYPEYTNSTDPHRFEWMHHTVSHNTVMVDESKQQVQWVADPKHYDDNGQVKLIDVEAPKVYPQTELYKRTTAMIRVDDEHSYAVDFFRVKGGDDHLFSFHGAEGEVSTEGLSLTPQVDEQGEYVGTYAGRDVPFEQRPVDDSVAGSGYAGPGYHYLKNVRRDDAPASQFSVDWKVVDTWNALSKPEDIHLRLTMLGELDDLSLADGVPPRNQPGNPDSLQYVLAHRKGADLDSLFTSVIEPYKGERYIEAISPAVVEVDGVAVDNTEVKAVKVTLKNGRTDYLIHSLNSEVMYTIDGKLQFKGIFGVLSELNGKAVYSYVNDGTVIGLIDLPEISAEQGSIEGTVLDFTKNLQMENSIKVEMDLGGLPAEELVNRTIYVQNDGIRNAAYLIKDVSSLGNGAYVLNIGDTTFIRNYKDDHDFSKGFVYDISEAAAYTIPLSYEKASLTEIRATMDKTELVIGETAQLSIVGKLFDGQTADLSTALITYTSNQEEVATVSADGLVTARGKGNATITVQVVWQGVSLSADVTMKVGASLNEPGKPSEPQGGAKDQGSEVDNKVFVLTAGKLKAVLDGEKKLMVPSGMKEIIFPVNAHELLKNDRLELMFVEGDGGGEGEARWSLFVSAAWLQSLLANEASNQAKDLRVSLQFNIIPDQEASDLLGKAAKRASAMLTARNVLVNLNTNLVTVDGKYIPISGLDAPLTLWFKVPKSVNENILGVYFIDTDGNLVYINGERKGDGLAAQLNHLGKYALLEYDKSYVDVPPVHWAANVIRELSAKQIVQGVSLTEFAPAKLVTRAEFATLLVRLLKLKVSGKATFVDIAPDDWYFESVSTAASLGLVEGIGDNLFEPNDSITREQMATMLLRAYELKTGLKVNTDEEIEDFQDVEQISVWAQSSVKAAKGLGLVQGREHNRFVPEGLTQRVESAQAIYNLLQVVE</sequence>
<evidence type="ECO:0000313" key="5">
    <source>
        <dbReference type="EMBL" id="MBP1993235.1"/>
    </source>
</evidence>
<keyword evidence="3" id="KW-0732">Signal</keyword>
<gene>
    <name evidence="5" type="ORF">J2Z66_004852</name>
</gene>
<dbReference type="InterPro" id="IPR008979">
    <property type="entry name" value="Galactose-bd-like_sf"/>
</dbReference>
<protein>
    <recommendedName>
        <fullName evidence="4">SLH domain-containing protein</fullName>
    </recommendedName>
</protein>
<accession>A0ABS4J1N1</accession>
<evidence type="ECO:0000313" key="6">
    <source>
        <dbReference type="Proteomes" id="UP001519287"/>
    </source>
</evidence>
<feature type="signal peptide" evidence="3">
    <location>
        <begin position="1"/>
        <end position="34"/>
    </location>
</feature>
<dbReference type="Proteomes" id="UP001519287">
    <property type="component" value="Unassembled WGS sequence"/>
</dbReference>
<dbReference type="InterPro" id="IPR008929">
    <property type="entry name" value="Chondroitin_lyas"/>
</dbReference>
<evidence type="ECO:0000256" key="1">
    <source>
        <dbReference type="ARBA" id="ARBA00004196"/>
    </source>
</evidence>
<feature type="domain" description="SLH" evidence="4">
    <location>
        <begin position="2065"/>
        <end position="2128"/>
    </location>
</feature>
<dbReference type="Gene3D" id="2.60.40.1080">
    <property type="match status" value="3"/>
</dbReference>
<dbReference type="SUPFAM" id="SSF48230">
    <property type="entry name" value="Chondroitin AC/alginate lyase"/>
    <property type="match status" value="1"/>
</dbReference>
<dbReference type="RefSeq" id="WP_209974895.1">
    <property type="nucleotide sequence ID" value="NZ_JAGGLB010000017.1"/>
</dbReference>
<evidence type="ECO:0000256" key="3">
    <source>
        <dbReference type="SAM" id="SignalP"/>
    </source>
</evidence>
<dbReference type="Pfam" id="PF00395">
    <property type="entry name" value="SLH"/>
    <property type="match status" value="2"/>
</dbReference>
<dbReference type="Gene3D" id="1.50.10.100">
    <property type="entry name" value="Chondroitin AC/alginate lyase"/>
    <property type="match status" value="1"/>
</dbReference>
<dbReference type="SUPFAM" id="SSF49373">
    <property type="entry name" value="Invasin/intimin cell-adhesion fragments"/>
    <property type="match status" value="2"/>
</dbReference>
<feature type="chain" id="PRO_5045049147" description="SLH domain-containing protein" evidence="3">
    <location>
        <begin position="35"/>
        <end position="2189"/>
    </location>
</feature>
<feature type="region of interest" description="Disordered" evidence="2">
    <location>
        <begin position="1786"/>
        <end position="1805"/>
    </location>
</feature>
<dbReference type="Gene3D" id="2.60.120.260">
    <property type="entry name" value="Galactose-binding domain-like"/>
    <property type="match status" value="3"/>
</dbReference>
<feature type="domain" description="SLH" evidence="4">
    <location>
        <begin position="2132"/>
        <end position="2189"/>
    </location>
</feature>
<dbReference type="EMBL" id="JAGGLB010000017">
    <property type="protein sequence ID" value="MBP1993235.1"/>
    <property type="molecule type" value="Genomic_DNA"/>
</dbReference>
<dbReference type="Gene3D" id="2.70.98.70">
    <property type="match status" value="1"/>
</dbReference>
<dbReference type="Pfam" id="PF02368">
    <property type="entry name" value="Big_2"/>
    <property type="match status" value="2"/>
</dbReference>
<feature type="domain" description="SLH" evidence="4">
    <location>
        <begin position="2006"/>
        <end position="2064"/>
    </location>
</feature>